<accession>A0AAX1IDS4</accession>
<protein>
    <submittedName>
        <fullName evidence="1">Uncharacterized protein</fullName>
    </submittedName>
</protein>
<dbReference type="EMBL" id="CP060025">
    <property type="protein sequence ID" value="QNG78066.1"/>
    <property type="molecule type" value="Genomic_DNA"/>
</dbReference>
<evidence type="ECO:0000313" key="1">
    <source>
        <dbReference type="EMBL" id="QNG78066.1"/>
    </source>
</evidence>
<dbReference type="Proteomes" id="UP000515598">
    <property type="component" value="Chromosome"/>
</dbReference>
<organism evidence="1 2">
    <name type="scientific">Stenotrophomonas maltophilia</name>
    <name type="common">Pseudomonas maltophilia</name>
    <name type="synonym">Xanthomonas maltophilia</name>
    <dbReference type="NCBI Taxonomy" id="40324"/>
    <lineage>
        <taxon>Bacteria</taxon>
        <taxon>Pseudomonadati</taxon>
        <taxon>Pseudomonadota</taxon>
        <taxon>Gammaproteobacteria</taxon>
        <taxon>Lysobacterales</taxon>
        <taxon>Lysobacteraceae</taxon>
        <taxon>Stenotrophomonas</taxon>
        <taxon>Stenotrophomonas maltophilia group</taxon>
    </lineage>
</organism>
<reference evidence="1 2" key="1">
    <citation type="submission" date="2020-08" db="EMBL/GenBank/DDBJ databases">
        <title>Phenotypic and transcriptomic analysis of seven clinical Stenotrophomonas maltophilia isolates identify a small set of shared and commonly regulated genes involved in biofilm lifestyle.</title>
        <authorList>
            <person name="Alio I."/>
            <person name="Gudzuhn M."/>
            <person name="Streit W."/>
        </authorList>
    </citation>
    <scope>NUCLEOTIDE SEQUENCE [LARGE SCALE GENOMIC DNA]</scope>
    <source>
        <strain evidence="1 2">UHH_SKK55</strain>
    </source>
</reference>
<name>A0AAX1IDS4_STEMA</name>
<sequence length="92" mass="10597">MLGYCNQPSLVALPVNLSVSPETAVLPSLLPTQGIDELILGKLLISELDFHLVLWIQMKRQTRPECMVPLRKELMHLQKRCFRIIWNFQIAV</sequence>
<proteinExistence type="predicted"/>
<evidence type="ECO:0000313" key="2">
    <source>
        <dbReference type="Proteomes" id="UP000515598"/>
    </source>
</evidence>
<gene>
    <name evidence="1" type="ORF">GPNADHDJ_02280</name>
</gene>
<dbReference type="AlphaFoldDB" id="A0AAX1IDS4"/>